<proteinExistence type="predicted"/>
<dbReference type="EMBL" id="GBXM01076233">
    <property type="protein sequence ID" value="JAH32344.1"/>
    <property type="molecule type" value="Transcribed_RNA"/>
</dbReference>
<protein>
    <submittedName>
        <fullName evidence="1">Uncharacterized protein</fullName>
    </submittedName>
</protein>
<reference evidence="1" key="1">
    <citation type="submission" date="2014-11" db="EMBL/GenBank/DDBJ databases">
        <authorList>
            <person name="Amaro Gonzalez C."/>
        </authorList>
    </citation>
    <scope>NUCLEOTIDE SEQUENCE</scope>
</reference>
<reference evidence="1" key="2">
    <citation type="journal article" date="2015" name="Fish Shellfish Immunol.">
        <title>Early steps in the European eel (Anguilla anguilla)-Vibrio vulnificus interaction in the gills: Role of the RtxA13 toxin.</title>
        <authorList>
            <person name="Callol A."/>
            <person name="Pajuelo D."/>
            <person name="Ebbesson L."/>
            <person name="Teles M."/>
            <person name="MacKenzie S."/>
            <person name="Amaro C."/>
        </authorList>
    </citation>
    <scope>NUCLEOTIDE SEQUENCE</scope>
</reference>
<name>A0A0E9RT71_ANGAN</name>
<evidence type="ECO:0000313" key="1">
    <source>
        <dbReference type="EMBL" id="JAH32344.1"/>
    </source>
</evidence>
<accession>A0A0E9RT71</accession>
<sequence length="21" mass="2277">MQGRLAPRFIAGSQSPWLFGG</sequence>
<dbReference type="AlphaFoldDB" id="A0A0E9RT71"/>
<organism evidence="1">
    <name type="scientific">Anguilla anguilla</name>
    <name type="common">European freshwater eel</name>
    <name type="synonym">Muraena anguilla</name>
    <dbReference type="NCBI Taxonomy" id="7936"/>
    <lineage>
        <taxon>Eukaryota</taxon>
        <taxon>Metazoa</taxon>
        <taxon>Chordata</taxon>
        <taxon>Craniata</taxon>
        <taxon>Vertebrata</taxon>
        <taxon>Euteleostomi</taxon>
        <taxon>Actinopterygii</taxon>
        <taxon>Neopterygii</taxon>
        <taxon>Teleostei</taxon>
        <taxon>Anguilliformes</taxon>
        <taxon>Anguillidae</taxon>
        <taxon>Anguilla</taxon>
    </lineage>
</organism>